<keyword evidence="7 9" id="KW-0472">Membrane</keyword>
<dbReference type="InterPro" id="IPR043142">
    <property type="entry name" value="PapC-like_C_sf"/>
</dbReference>
<dbReference type="SUPFAM" id="SSF141729">
    <property type="entry name" value="FimD N-terminal domain-like"/>
    <property type="match status" value="1"/>
</dbReference>
<dbReference type="InterPro" id="IPR037224">
    <property type="entry name" value="PapC_N_sf"/>
</dbReference>
<dbReference type="Gene3D" id="3.10.20.410">
    <property type="match status" value="1"/>
</dbReference>
<evidence type="ECO:0000256" key="9">
    <source>
        <dbReference type="RuleBase" id="RU003884"/>
    </source>
</evidence>
<dbReference type="Gene3D" id="2.60.40.3110">
    <property type="match status" value="1"/>
</dbReference>
<feature type="domain" description="PapC-like C-terminal" evidence="12">
    <location>
        <begin position="765"/>
        <end position="820"/>
    </location>
</feature>
<evidence type="ECO:0000256" key="5">
    <source>
        <dbReference type="ARBA" id="ARBA00022692"/>
    </source>
</evidence>
<evidence type="ECO:0000256" key="2">
    <source>
        <dbReference type="ARBA" id="ARBA00008064"/>
    </source>
</evidence>
<evidence type="ECO:0000256" key="6">
    <source>
        <dbReference type="ARBA" id="ARBA00022729"/>
    </source>
</evidence>
<evidence type="ECO:0000259" key="12">
    <source>
        <dbReference type="Pfam" id="PF13953"/>
    </source>
</evidence>
<organism evidence="14 15">
    <name type="scientific">Citrobacter amalonaticus</name>
    <dbReference type="NCBI Taxonomy" id="35703"/>
    <lineage>
        <taxon>Bacteria</taxon>
        <taxon>Pseudomonadati</taxon>
        <taxon>Pseudomonadota</taxon>
        <taxon>Gammaproteobacteria</taxon>
        <taxon>Enterobacterales</taxon>
        <taxon>Enterobacteriaceae</taxon>
        <taxon>Citrobacter</taxon>
    </lineage>
</organism>
<dbReference type="InterPro" id="IPR025885">
    <property type="entry name" value="PapC_N"/>
</dbReference>
<keyword evidence="5 9" id="KW-0812">Transmembrane</keyword>
<proteinExistence type="inferred from homology"/>
<dbReference type="PANTHER" id="PTHR30451:SF20">
    <property type="entry name" value="FIMBRIAE USHER"/>
    <property type="match status" value="1"/>
</dbReference>
<evidence type="ECO:0000313" key="15">
    <source>
        <dbReference type="Proteomes" id="UP000237003"/>
    </source>
</evidence>
<comment type="similarity">
    <text evidence="2 9">Belongs to the fimbrial export usher family.</text>
</comment>
<dbReference type="Gene3D" id="2.60.40.2070">
    <property type="match status" value="1"/>
</dbReference>
<gene>
    <name evidence="14" type="ORF">C3430_26965</name>
</gene>
<dbReference type="Proteomes" id="UP000237003">
    <property type="component" value="Unassembled WGS sequence"/>
</dbReference>
<sequence>MRKTLLAEMLSAGRPVARMSVCLLAIAATPVMAADAAPGDVEFNTSFLDSAYTSGVDLKQFSRGNGMQPGEYLADIWLNDDLITTQKLTFSKMADGKVAVCMTPELLAHLNVRAAALHDTDRLAAENCTPVEQVIPSAHLTWDSGQQKLVIAVPQEDLENTARGSVPPSLWQSGSLAAFAAYNASAYQSESGGETFNSQYLSLNSGLNVGGWYLRHNGSLTNQSDSGSQYQSINTYIQHDVTPLRGRFLAGQANTSGRLFDSLSYTGVSLFSDDQMLPESQRGYAPEIRGIARSHARVTVSQGGNVIYETTVPAGAFVINDLYPTGYGGDLSVTVREADGSESTFLVPYASVADLLRPGASRYEAVAGKYRQPNGRDGQPFYQATWQQGITNILTLYGGAQFSDGYQAYQAGSAVSTPLGAVALDITQASTSTVRDTLSGQSYRITYNKLVSDTQSNIALAAYRFSTRDYLDFAQAMEYQNQQKGDPVYAGLLYRTKNRYSLTLSQGLAEGWGTLSVTGLSQNYWDRTGNDMQYQFGYSNRWKRVSYSLTAARNRAPQGDMQTSWLASFSIPLGEERPMTFSSAVSHDSGGGLAEQVSLAGTAGESQQMSWGVSGTHSEQSGSTGSVSGQYLSPWTTVNASAGVGRDNRTLSAGLSGAVVAHPHGVTLTPYTGDTWVVVNAPGAAGAEVSSYPGLKLDHWGNAVMPASMPYQRNPVSLDPKGLSDRVELESTTQNVVPRAGAVVVAEFATQQGYALLLTPARPEEGLPFGATVTDSKGNAAGMVGQGGTVYARMSDKTGRLFATVNNGGKATTCIMPFSVTDETKAMQQMTYTCK</sequence>
<reference evidence="14 15" key="1">
    <citation type="submission" date="2018-01" db="EMBL/GenBank/DDBJ databases">
        <title>Complete genome sequences of 14 Citrobacter spp. isolated from plant in Canada.</title>
        <authorList>
            <person name="Bhandare S.G."/>
            <person name="Colavecchio A."/>
            <person name="Jeukens J."/>
            <person name="Emond-Rheault J.-G."/>
            <person name="Freschi L."/>
            <person name="Hamel J."/>
            <person name="Kukavica-Ibrulj I."/>
            <person name="Levesque R."/>
            <person name="Goodridge L."/>
        </authorList>
    </citation>
    <scope>NUCLEOTIDE SEQUENCE [LARGE SCALE GENOMIC DNA]</scope>
    <source>
        <strain evidence="14 15">S1285</strain>
    </source>
</reference>
<keyword evidence="9" id="KW-1029">Fimbrium biogenesis</keyword>
<dbReference type="GO" id="GO:0009297">
    <property type="term" value="P:pilus assembly"/>
    <property type="evidence" value="ECO:0007669"/>
    <property type="project" value="InterPro"/>
</dbReference>
<dbReference type="PROSITE" id="PS01151">
    <property type="entry name" value="FIMBRIAL_USHER"/>
    <property type="match status" value="1"/>
</dbReference>
<dbReference type="InterPro" id="IPR025949">
    <property type="entry name" value="PapC-like_C"/>
</dbReference>
<feature type="region of interest" description="Disordered" evidence="10">
    <location>
        <begin position="605"/>
        <end position="630"/>
    </location>
</feature>
<dbReference type="EMBL" id="PQLX01000020">
    <property type="protein sequence ID" value="POU59119.1"/>
    <property type="molecule type" value="Genomic_DNA"/>
</dbReference>
<dbReference type="Pfam" id="PF13953">
    <property type="entry name" value="PapC_C"/>
    <property type="match status" value="1"/>
</dbReference>
<dbReference type="InterPro" id="IPR000015">
    <property type="entry name" value="Fimb_usher"/>
</dbReference>
<comment type="caution">
    <text evidence="14">The sequence shown here is derived from an EMBL/GenBank/DDBJ whole genome shotgun (WGS) entry which is preliminary data.</text>
</comment>
<dbReference type="InterPro" id="IPR042186">
    <property type="entry name" value="FimD_plug_dom"/>
</dbReference>
<dbReference type="RefSeq" id="WP_103776768.1">
    <property type="nucleotide sequence ID" value="NZ_PQLX01000020.1"/>
</dbReference>
<evidence type="ECO:0000256" key="10">
    <source>
        <dbReference type="SAM" id="MobiDB-lite"/>
    </source>
</evidence>
<dbReference type="Pfam" id="PF13954">
    <property type="entry name" value="PapC_N"/>
    <property type="match status" value="1"/>
</dbReference>
<dbReference type="FunFam" id="2.60.40.3110:FF:000001">
    <property type="entry name" value="Putative fimbrial outer membrane usher"/>
    <property type="match status" value="1"/>
</dbReference>
<keyword evidence="4" id="KW-1134">Transmembrane beta strand</keyword>
<evidence type="ECO:0000256" key="11">
    <source>
        <dbReference type="SAM" id="SignalP"/>
    </source>
</evidence>
<dbReference type="Pfam" id="PF00577">
    <property type="entry name" value="Usher"/>
    <property type="match status" value="1"/>
</dbReference>
<evidence type="ECO:0000256" key="3">
    <source>
        <dbReference type="ARBA" id="ARBA00022448"/>
    </source>
</evidence>
<dbReference type="OrthoDB" id="6554712at2"/>
<keyword evidence="3 9" id="KW-0813">Transport</keyword>
<comment type="subcellular location">
    <subcellularLocation>
        <location evidence="1 9">Cell outer membrane</location>
        <topology evidence="1 9">Multi-pass membrane protein</topology>
    </subcellularLocation>
</comment>
<protein>
    <submittedName>
        <fullName evidence="14">Fimbrial biogenesis outer membrane usher protein</fullName>
    </submittedName>
</protein>
<dbReference type="GO" id="GO:0015473">
    <property type="term" value="F:fimbrial usher porin activity"/>
    <property type="evidence" value="ECO:0007669"/>
    <property type="project" value="InterPro"/>
</dbReference>
<evidence type="ECO:0000313" key="14">
    <source>
        <dbReference type="EMBL" id="POU59119.1"/>
    </source>
</evidence>
<dbReference type="Gene3D" id="2.60.40.2610">
    <property type="entry name" value="Outer membrane usher protein FimD, plug domain"/>
    <property type="match status" value="1"/>
</dbReference>
<dbReference type="PANTHER" id="PTHR30451">
    <property type="entry name" value="OUTER MEMBRANE USHER PROTEIN"/>
    <property type="match status" value="1"/>
</dbReference>
<evidence type="ECO:0000256" key="8">
    <source>
        <dbReference type="ARBA" id="ARBA00023237"/>
    </source>
</evidence>
<dbReference type="GO" id="GO:0009279">
    <property type="term" value="C:cell outer membrane"/>
    <property type="evidence" value="ECO:0007669"/>
    <property type="project" value="UniProtKB-SubCell"/>
</dbReference>
<dbReference type="InterPro" id="IPR018030">
    <property type="entry name" value="Fimbrial_membr_usher_CS"/>
</dbReference>
<name>A0A2S4RQ16_CITAM</name>
<keyword evidence="6 11" id="KW-0732">Signal</keyword>
<evidence type="ECO:0000256" key="1">
    <source>
        <dbReference type="ARBA" id="ARBA00004571"/>
    </source>
</evidence>
<feature type="signal peptide" evidence="11">
    <location>
        <begin position="1"/>
        <end position="33"/>
    </location>
</feature>
<feature type="domain" description="PapC N-terminal" evidence="13">
    <location>
        <begin position="42"/>
        <end position="186"/>
    </location>
</feature>
<dbReference type="AlphaFoldDB" id="A0A2S4RQ16"/>
<evidence type="ECO:0000256" key="4">
    <source>
        <dbReference type="ARBA" id="ARBA00022452"/>
    </source>
</evidence>
<accession>A0A2S4RQ16</accession>
<keyword evidence="8 9" id="KW-0998">Cell outer membrane</keyword>
<evidence type="ECO:0000259" key="13">
    <source>
        <dbReference type="Pfam" id="PF13954"/>
    </source>
</evidence>
<feature type="chain" id="PRO_5015536055" evidence="11">
    <location>
        <begin position="34"/>
        <end position="835"/>
    </location>
</feature>
<evidence type="ECO:0000256" key="7">
    <source>
        <dbReference type="ARBA" id="ARBA00023136"/>
    </source>
</evidence>